<protein>
    <recommendedName>
        <fullName evidence="1">YjiS-like domain-containing protein</fullName>
    </recommendedName>
</protein>
<organism evidence="2 3">
    <name type="scientific">Bosea vaviloviae</name>
    <dbReference type="NCBI Taxonomy" id="1526658"/>
    <lineage>
        <taxon>Bacteria</taxon>
        <taxon>Pseudomonadati</taxon>
        <taxon>Pseudomonadota</taxon>
        <taxon>Alphaproteobacteria</taxon>
        <taxon>Hyphomicrobiales</taxon>
        <taxon>Boseaceae</taxon>
        <taxon>Bosea</taxon>
    </lineage>
</organism>
<feature type="domain" description="YjiS-like" evidence="1">
    <location>
        <begin position="25"/>
        <end position="60"/>
    </location>
</feature>
<name>A0A1D7U874_9HYPH</name>
<reference evidence="2 3" key="1">
    <citation type="journal article" date="2015" name="Antonie Van Leeuwenhoek">
        <title>Bosea vaviloviae sp. nov., a new species of slow-growing rhizobia isolated from nodules of the relict species Vavilovia formosa (Stev.) Fed.</title>
        <authorList>
            <person name="Safronova V.I."/>
            <person name="Kuznetsova I.G."/>
            <person name="Sazanova A.L."/>
            <person name="Kimeklis A.K."/>
            <person name="Belimov A.A."/>
            <person name="Andronov E.E."/>
            <person name="Pinaev A.G."/>
            <person name="Chizhevskaya E.P."/>
            <person name="Pukhaev A.R."/>
            <person name="Popov K.P."/>
            <person name="Willems A."/>
            <person name="Tikhonovich I.A."/>
        </authorList>
    </citation>
    <scope>NUCLEOTIDE SEQUENCE [LARGE SCALE GENOMIC DNA]</scope>
    <source>
        <strain evidence="2 3">Vaf18</strain>
    </source>
</reference>
<evidence type="ECO:0000313" key="2">
    <source>
        <dbReference type="EMBL" id="AOO83572.1"/>
    </source>
</evidence>
<proteinExistence type="predicted"/>
<evidence type="ECO:0000259" key="1">
    <source>
        <dbReference type="Pfam" id="PF06568"/>
    </source>
</evidence>
<accession>A0A1D7U874</accession>
<dbReference type="EMBL" id="CP017147">
    <property type="protein sequence ID" value="AOO83572.1"/>
    <property type="molecule type" value="Genomic_DNA"/>
</dbReference>
<sequence length="74" mass="8530">MPAMIATENLAFATHRSAHGLHGLFLRLEDWLTARASARALYRMDDSALSDIALSRSDVERVNETARWAFWRRR</sequence>
<dbReference type="Proteomes" id="UP000094969">
    <property type="component" value="Chromosome"/>
</dbReference>
<dbReference type="AlphaFoldDB" id="A0A1D7U874"/>
<keyword evidence="3" id="KW-1185">Reference proteome</keyword>
<gene>
    <name evidence="2" type="ORF">BHK69_26800</name>
</gene>
<dbReference type="RefSeq" id="WP_069692772.1">
    <property type="nucleotide sequence ID" value="NZ_CP017147.1"/>
</dbReference>
<evidence type="ECO:0000313" key="3">
    <source>
        <dbReference type="Proteomes" id="UP000094969"/>
    </source>
</evidence>
<dbReference type="KEGG" id="bvv:BHK69_26800"/>
<dbReference type="OrthoDB" id="7950925at2"/>
<dbReference type="Pfam" id="PF06568">
    <property type="entry name" value="YjiS-like"/>
    <property type="match status" value="1"/>
</dbReference>
<dbReference type="InterPro" id="IPR009506">
    <property type="entry name" value="YjiS-like"/>
</dbReference>